<evidence type="ECO:0000259" key="3">
    <source>
        <dbReference type="PROSITE" id="PS50157"/>
    </source>
</evidence>
<feature type="domain" description="C2H2-type" evidence="3">
    <location>
        <begin position="376"/>
        <end position="407"/>
    </location>
</feature>
<dbReference type="PROSITE" id="PS50157">
    <property type="entry name" value="ZINC_FINGER_C2H2_2"/>
    <property type="match status" value="1"/>
</dbReference>
<feature type="region of interest" description="Disordered" evidence="2">
    <location>
        <begin position="17"/>
        <end position="117"/>
    </location>
</feature>
<dbReference type="AlphaFoldDB" id="A0AAD4N860"/>
<feature type="region of interest" description="Disordered" evidence="2">
    <location>
        <begin position="217"/>
        <end position="282"/>
    </location>
</feature>
<keyword evidence="5" id="KW-1185">Reference proteome</keyword>
<keyword evidence="1" id="KW-0863">Zinc-finger</keyword>
<dbReference type="InterPro" id="IPR013087">
    <property type="entry name" value="Znf_C2H2_type"/>
</dbReference>
<dbReference type="EMBL" id="JAKKPZ010000008">
    <property type="protein sequence ID" value="KAI1718320.1"/>
    <property type="molecule type" value="Genomic_DNA"/>
</dbReference>
<feature type="compositionally biased region" description="Low complexity" evidence="2">
    <location>
        <begin position="420"/>
        <end position="454"/>
    </location>
</feature>
<feature type="compositionally biased region" description="Polar residues" evidence="2">
    <location>
        <begin position="45"/>
        <end position="57"/>
    </location>
</feature>
<evidence type="ECO:0000256" key="1">
    <source>
        <dbReference type="PROSITE-ProRule" id="PRU00042"/>
    </source>
</evidence>
<evidence type="ECO:0000313" key="4">
    <source>
        <dbReference type="EMBL" id="KAI1718320.1"/>
    </source>
</evidence>
<dbReference type="Proteomes" id="UP001201812">
    <property type="component" value="Unassembled WGS sequence"/>
</dbReference>
<feature type="region of interest" description="Disordered" evidence="2">
    <location>
        <begin position="417"/>
        <end position="503"/>
    </location>
</feature>
<accession>A0AAD4N860</accession>
<reference evidence="4" key="1">
    <citation type="submission" date="2022-01" db="EMBL/GenBank/DDBJ databases">
        <title>Genome Sequence Resource for Two Populations of Ditylenchus destructor, the Migratory Endoparasitic Phytonematode.</title>
        <authorList>
            <person name="Zhang H."/>
            <person name="Lin R."/>
            <person name="Xie B."/>
        </authorList>
    </citation>
    <scope>NUCLEOTIDE SEQUENCE</scope>
    <source>
        <strain evidence="4">BazhouSP</strain>
    </source>
</reference>
<protein>
    <recommendedName>
        <fullName evidence="3">C2H2-type domain-containing protein</fullName>
    </recommendedName>
</protein>
<evidence type="ECO:0000313" key="5">
    <source>
        <dbReference type="Proteomes" id="UP001201812"/>
    </source>
</evidence>
<feature type="compositionally biased region" description="Polar residues" evidence="2">
    <location>
        <begin position="86"/>
        <end position="117"/>
    </location>
</feature>
<dbReference type="GO" id="GO:0008270">
    <property type="term" value="F:zinc ion binding"/>
    <property type="evidence" value="ECO:0007669"/>
    <property type="project" value="UniProtKB-KW"/>
</dbReference>
<proteinExistence type="predicted"/>
<feature type="region of interest" description="Disordered" evidence="2">
    <location>
        <begin position="157"/>
        <end position="181"/>
    </location>
</feature>
<organism evidence="4 5">
    <name type="scientific">Ditylenchus destructor</name>
    <dbReference type="NCBI Taxonomy" id="166010"/>
    <lineage>
        <taxon>Eukaryota</taxon>
        <taxon>Metazoa</taxon>
        <taxon>Ecdysozoa</taxon>
        <taxon>Nematoda</taxon>
        <taxon>Chromadorea</taxon>
        <taxon>Rhabditida</taxon>
        <taxon>Tylenchina</taxon>
        <taxon>Tylenchomorpha</taxon>
        <taxon>Sphaerularioidea</taxon>
        <taxon>Anguinidae</taxon>
        <taxon>Anguininae</taxon>
        <taxon>Ditylenchus</taxon>
    </lineage>
</organism>
<sequence length="623" mass="64389">MEKSPLAMLAKACETIGYNASNEPSPKKPKSANGTPKAINHHNTKQSTHVNGVNHINYNADLNGKSGDGANANGVAGKHHVKKEVNTAQQNRKGSPRTNGVSNPAVSCEPSTSSPLTSISNGQMTHPFGMTANPAMFANPANFPPGFLQRFQTPNGMHGAAPGGQLQGPFPGMPSMPMPPGFPSAGGPFGLAAMAAMAAAFGGGQAAPGMPGMPNSGAMPMPGAHLGAMRPPNPTTSAVTIPGHNTAVSQAMSSTPPATLNANQKRPVPSTPTSSGVHNGQVPLPMPNPMQMHGSEAEAVFAAMAAHQQMAAMFGANPYGFPPIFGMAPMMAPGAMIPSQTQVPIPTDNGIAPNQASVNSLQSILMATACGQQPRFSCTYGMHIKNGQTCGKTFDTDQELFAHYRQHLQAIIMQTTSNGTPAVSSPSQTVSSTTTEPTVSTASSAPPSTNAASAIAGTPQQNGGGKMKTGTGSLKHSPISSAPSPKRQPTPVQQTALPNNGMMWNPMPNPLQCLPPVSSAAQHPNNRFHPYAAMPKPMPPGPQLQAMTPQQQQQMMQHMHAQYEFAAMASAAAASGLPIPGMGMPYGQLMGPPPHMMHHPGAMVSMHQTQPQTISVSAPEKGN</sequence>
<name>A0AAD4N860_9BILA</name>
<feature type="compositionally biased region" description="Pro residues" evidence="2">
    <location>
        <begin position="171"/>
        <end position="181"/>
    </location>
</feature>
<comment type="caution">
    <text evidence="4">The sequence shown here is derived from an EMBL/GenBank/DDBJ whole genome shotgun (WGS) entry which is preliminary data.</text>
</comment>
<gene>
    <name evidence="4" type="ORF">DdX_06742</name>
</gene>
<feature type="compositionally biased region" description="Polar residues" evidence="2">
    <location>
        <begin position="246"/>
        <end position="264"/>
    </location>
</feature>
<keyword evidence="1" id="KW-0479">Metal-binding</keyword>
<feature type="compositionally biased region" description="Polar residues" evidence="2">
    <location>
        <begin position="470"/>
        <end position="483"/>
    </location>
</feature>
<keyword evidence="1" id="KW-0862">Zinc</keyword>
<evidence type="ECO:0000256" key="2">
    <source>
        <dbReference type="SAM" id="MobiDB-lite"/>
    </source>
</evidence>